<accession>A0A9N9NYS7</accession>
<gene>
    <name evidence="1" type="ORF">RFULGI_LOCUS15449</name>
</gene>
<evidence type="ECO:0000313" key="1">
    <source>
        <dbReference type="EMBL" id="CAG8776238.1"/>
    </source>
</evidence>
<dbReference type="Proteomes" id="UP000789396">
    <property type="component" value="Unassembled WGS sequence"/>
</dbReference>
<evidence type="ECO:0000313" key="2">
    <source>
        <dbReference type="Proteomes" id="UP000789396"/>
    </source>
</evidence>
<reference evidence="1" key="1">
    <citation type="submission" date="2021-06" db="EMBL/GenBank/DDBJ databases">
        <authorList>
            <person name="Kallberg Y."/>
            <person name="Tangrot J."/>
            <person name="Rosling A."/>
        </authorList>
    </citation>
    <scope>NUCLEOTIDE SEQUENCE</scope>
    <source>
        <strain evidence="1">IN212</strain>
    </source>
</reference>
<comment type="caution">
    <text evidence="1">The sequence shown here is derived from an EMBL/GenBank/DDBJ whole genome shotgun (WGS) entry which is preliminary data.</text>
</comment>
<feature type="non-terminal residue" evidence="1">
    <location>
        <position position="1"/>
    </location>
</feature>
<dbReference type="EMBL" id="CAJVPZ010049661">
    <property type="protein sequence ID" value="CAG8776238.1"/>
    <property type="molecule type" value="Genomic_DNA"/>
</dbReference>
<feature type="non-terminal residue" evidence="1">
    <location>
        <position position="131"/>
    </location>
</feature>
<keyword evidence="2" id="KW-1185">Reference proteome</keyword>
<protein>
    <submittedName>
        <fullName evidence="1">18461_t:CDS:1</fullName>
    </submittedName>
</protein>
<name>A0A9N9NYS7_9GLOM</name>
<sequence length="131" mass="14867">TTRAYVSTPKLRIKAKKKKYEEIEEASVSEIEETSVSDKTSGYMNAKRFGLHFEEILNEAESLSTSVLDGFDVDTMYEIMDYEHLPDIIDASIDSEESDFTEVSLNEALENSDESDFTDVDVLKDITSNFK</sequence>
<proteinExistence type="predicted"/>
<organism evidence="1 2">
    <name type="scientific">Racocetra fulgida</name>
    <dbReference type="NCBI Taxonomy" id="60492"/>
    <lineage>
        <taxon>Eukaryota</taxon>
        <taxon>Fungi</taxon>
        <taxon>Fungi incertae sedis</taxon>
        <taxon>Mucoromycota</taxon>
        <taxon>Glomeromycotina</taxon>
        <taxon>Glomeromycetes</taxon>
        <taxon>Diversisporales</taxon>
        <taxon>Gigasporaceae</taxon>
        <taxon>Racocetra</taxon>
    </lineage>
</organism>
<dbReference type="AlphaFoldDB" id="A0A9N9NYS7"/>